<evidence type="ECO:0000256" key="4">
    <source>
        <dbReference type="PROSITE-ProRule" id="PRU10141"/>
    </source>
</evidence>
<keyword evidence="6" id="KW-0418">Kinase</keyword>
<dbReference type="InterPro" id="IPR001245">
    <property type="entry name" value="Ser-Thr/Tyr_kinase_cat_dom"/>
</dbReference>
<dbReference type="GO" id="GO:0004674">
    <property type="term" value="F:protein serine/threonine kinase activity"/>
    <property type="evidence" value="ECO:0007669"/>
    <property type="project" value="UniProtKB-KW"/>
</dbReference>
<dbReference type="RefSeq" id="XP_068366509.1">
    <property type="nucleotide sequence ID" value="XM_068498987.1"/>
</dbReference>
<reference evidence="6" key="1">
    <citation type="submission" date="2016-10" db="EMBL/GenBank/DDBJ databases">
        <authorList>
            <person name="Benchimol M."/>
            <person name="Almeida L.G."/>
            <person name="Vasconcelos A.T."/>
            <person name="Perreira-Neves A."/>
            <person name="Rosa I.A."/>
            <person name="Tasca T."/>
            <person name="Bogo M.R."/>
            <person name="de Souza W."/>
        </authorList>
    </citation>
    <scope>NUCLEOTIDE SEQUENCE [LARGE SCALE GENOMIC DNA]</scope>
    <source>
        <strain evidence="6">K</strain>
    </source>
</reference>
<evidence type="ECO:0000256" key="3">
    <source>
        <dbReference type="ARBA" id="ARBA00022840"/>
    </source>
</evidence>
<dbReference type="PANTHER" id="PTHR44329">
    <property type="entry name" value="SERINE/THREONINE-PROTEIN KINASE TNNI3K-RELATED"/>
    <property type="match status" value="1"/>
</dbReference>
<organism evidence="6 7">
    <name type="scientific">Tritrichomonas foetus</name>
    <dbReference type="NCBI Taxonomy" id="1144522"/>
    <lineage>
        <taxon>Eukaryota</taxon>
        <taxon>Metamonada</taxon>
        <taxon>Parabasalia</taxon>
        <taxon>Tritrichomonadida</taxon>
        <taxon>Tritrichomonadidae</taxon>
        <taxon>Tritrichomonas</taxon>
    </lineage>
</organism>
<keyword evidence="2 4" id="KW-0547">Nucleotide-binding</keyword>
<name>A0A1J4KV42_9EUKA</name>
<dbReference type="EMBL" id="MLAK01000533">
    <property type="protein sequence ID" value="OHT13373.1"/>
    <property type="molecule type" value="Genomic_DNA"/>
</dbReference>
<dbReference type="InterPro" id="IPR051681">
    <property type="entry name" value="Ser/Thr_Kinases-Pseudokinases"/>
</dbReference>
<dbReference type="CDD" id="cd13999">
    <property type="entry name" value="STKc_MAP3K-like"/>
    <property type="match status" value="1"/>
</dbReference>
<dbReference type="InterPro" id="IPR016024">
    <property type="entry name" value="ARM-type_fold"/>
</dbReference>
<keyword evidence="1" id="KW-0723">Serine/threonine-protein kinase</keyword>
<keyword evidence="7" id="KW-1185">Reference proteome</keyword>
<keyword evidence="3 4" id="KW-0067">ATP-binding</keyword>
<dbReference type="Proteomes" id="UP000179807">
    <property type="component" value="Unassembled WGS sequence"/>
</dbReference>
<keyword evidence="6" id="KW-0808">Transferase</keyword>
<dbReference type="PROSITE" id="PS50011">
    <property type="entry name" value="PROTEIN_KINASE_DOM"/>
    <property type="match status" value="1"/>
</dbReference>
<dbReference type="PROSITE" id="PS00107">
    <property type="entry name" value="PROTEIN_KINASE_ATP"/>
    <property type="match status" value="1"/>
</dbReference>
<protein>
    <submittedName>
        <fullName evidence="6">TKL family protein kinase</fullName>
    </submittedName>
</protein>
<dbReference type="PRINTS" id="PR00109">
    <property type="entry name" value="TYRKINASE"/>
</dbReference>
<dbReference type="SUPFAM" id="SSF48371">
    <property type="entry name" value="ARM repeat"/>
    <property type="match status" value="1"/>
</dbReference>
<evidence type="ECO:0000313" key="6">
    <source>
        <dbReference type="EMBL" id="OHT13373.1"/>
    </source>
</evidence>
<accession>A0A1J4KV42</accession>
<evidence type="ECO:0000313" key="7">
    <source>
        <dbReference type="Proteomes" id="UP000179807"/>
    </source>
</evidence>
<dbReference type="PANTHER" id="PTHR44329:SF214">
    <property type="entry name" value="PROTEIN KINASE DOMAIN-CONTAINING PROTEIN"/>
    <property type="match status" value="1"/>
</dbReference>
<dbReference type="Gene3D" id="1.10.510.10">
    <property type="entry name" value="Transferase(Phosphotransferase) domain 1"/>
    <property type="match status" value="1"/>
</dbReference>
<dbReference type="AlphaFoldDB" id="A0A1J4KV42"/>
<evidence type="ECO:0000256" key="1">
    <source>
        <dbReference type="ARBA" id="ARBA00022527"/>
    </source>
</evidence>
<proteinExistence type="predicted"/>
<dbReference type="InterPro" id="IPR008271">
    <property type="entry name" value="Ser/Thr_kinase_AS"/>
</dbReference>
<dbReference type="Pfam" id="PF07714">
    <property type="entry name" value="PK_Tyr_Ser-Thr"/>
    <property type="match status" value="1"/>
</dbReference>
<comment type="caution">
    <text evidence="6">The sequence shown here is derived from an EMBL/GenBank/DDBJ whole genome shotgun (WGS) entry which is preliminary data.</text>
</comment>
<sequence>MQATNLPTSLGQWKRYFDQTFKVIEELIPVIAFGQNKIEFILANLQEFREAFLKDHAPSVPVKEGRILFEFFKTCAAFISLISQYTDENFLQYFFANTVNYQYEELSLLWDSWAVQSSMLLIDAFLDISIMNYANFLDLKLIYESINPMLDSISIPVADALRFKLDDILLILGNVPNALDKETPGIIHHNQFENIKEIGKGAYATVNLAKMQPNGREIAVKELKQVQLGKRNIVSLKRELNALLRLNHPNVLEFIGVTVTPPFCIATKYLSHGSLFDIMHNQKIKLDGFQRQKIALCMARGLEYLDAMRFIHRDFKSQNVLLDQDYNAVICDFGISRQIGPKMTTELGTIQWTAPEILAPNPNSNYDTSADCYSFAIVLWELATEELPYMVMRPLQVAANVLNKHLRPPFPESIPNELKNLIEHCWAQEPRHRPKMTHVRATLEKGSAFFPDLDRKKFEEFVEATKGEHKKIMKIAKDCAEREEAMLLQKLHLLNPLDSTALKLLQQLYQMKYPLTIKLFEDILRLSNQTLSIPVQDAAFEIMKQILSRDDIAKVIDPPQIIDELVTMMDSQPLFVITAVKLVANKIKNIPEMIQKFLSMTTSHVTLEMIQALISQNKDKIKPPLLIHIFSSLKGQFAIAFFRFMLGMFGPLNDFLPLACQTLVYMSLFIKELAKLCETEVEIVRDMLMIPELNDEGRSSLQQHLDSISLTIVNPDGEMNEKMGLIILNFIVTNCFKNNSIDPILPLLCLCSKVENLRQMISASDIWGLVIKGLKKSDINHKNALTLIEKIPICSDEKIKSQIWDKLISTFTKTHEEDVTHAIASLLERYSDFDFSQLIPQILDGINSEDEHYCIMALNLARSLNDQAYQILVNDTFWSSLMRQLTDKNIQICKLIGWLSAAMVEKMSEFPFNADYYIAVLVYLYDNDTTFDAAMPFIVFLSASCKYKKTLVFLQRRYFVKYIEQLPWRYEHDSKVGDAIEYCANALSSFYPQSHQEKKD</sequence>
<dbReference type="InterPro" id="IPR011009">
    <property type="entry name" value="Kinase-like_dom_sf"/>
</dbReference>
<dbReference type="PROSITE" id="PS00108">
    <property type="entry name" value="PROTEIN_KINASE_ST"/>
    <property type="match status" value="1"/>
</dbReference>
<dbReference type="InterPro" id="IPR017441">
    <property type="entry name" value="Protein_kinase_ATP_BS"/>
</dbReference>
<gene>
    <name evidence="6" type="ORF">TRFO_16463</name>
</gene>
<dbReference type="GeneID" id="94833691"/>
<dbReference type="SUPFAM" id="SSF56112">
    <property type="entry name" value="Protein kinase-like (PK-like)"/>
    <property type="match status" value="1"/>
</dbReference>
<feature type="binding site" evidence="4">
    <location>
        <position position="221"/>
    </location>
    <ligand>
        <name>ATP</name>
        <dbReference type="ChEBI" id="CHEBI:30616"/>
    </ligand>
</feature>
<evidence type="ECO:0000259" key="5">
    <source>
        <dbReference type="PROSITE" id="PS50011"/>
    </source>
</evidence>
<dbReference type="GO" id="GO:0005524">
    <property type="term" value="F:ATP binding"/>
    <property type="evidence" value="ECO:0007669"/>
    <property type="project" value="UniProtKB-UniRule"/>
</dbReference>
<dbReference type="InterPro" id="IPR000719">
    <property type="entry name" value="Prot_kinase_dom"/>
</dbReference>
<evidence type="ECO:0000256" key="2">
    <source>
        <dbReference type="ARBA" id="ARBA00022741"/>
    </source>
</evidence>
<dbReference type="VEuPathDB" id="TrichDB:TRFO_16463"/>
<dbReference type="OrthoDB" id="6718656at2759"/>
<feature type="domain" description="Protein kinase" evidence="5">
    <location>
        <begin position="192"/>
        <end position="450"/>
    </location>
</feature>